<evidence type="ECO:0000256" key="6">
    <source>
        <dbReference type="ARBA" id="ARBA00022825"/>
    </source>
</evidence>
<dbReference type="InterPro" id="IPR011782">
    <property type="entry name" value="Pept_S1C_Do"/>
</dbReference>
<keyword evidence="3 9" id="KW-0732">Signal</keyword>
<feature type="signal peptide" evidence="9">
    <location>
        <begin position="1"/>
        <end position="23"/>
    </location>
</feature>
<feature type="chain" id="PRO_5039056462" evidence="9">
    <location>
        <begin position="24"/>
        <end position="473"/>
    </location>
</feature>
<proteinExistence type="inferred from homology"/>
<keyword evidence="12" id="KW-1185">Reference proteome</keyword>
<evidence type="ECO:0000256" key="9">
    <source>
        <dbReference type="SAM" id="SignalP"/>
    </source>
</evidence>
<evidence type="ECO:0000256" key="1">
    <source>
        <dbReference type="ARBA" id="ARBA00010541"/>
    </source>
</evidence>
<evidence type="ECO:0000259" key="10">
    <source>
        <dbReference type="PROSITE" id="PS50106"/>
    </source>
</evidence>
<dbReference type="InterPro" id="IPR009003">
    <property type="entry name" value="Peptidase_S1_PA"/>
</dbReference>
<evidence type="ECO:0000256" key="5">
    <source>
        <dbReference type="ARBA" id="ARBA00022801"/>
    </source>
</evidence>
<dbReference type="AlphaFoldDB" id="A0A6P1GAN4"/>
<feature type="binding site" evidence="8">
    <location>
        <begin position="214"/>
        <end position="216"/>
    </location>
    <ligand>
        <name>substrate</name>
    </ligand>
</feature>
<sequence>MIKNRFYKIFLLAVLLSSSFASGAVPAEGFSDVVSRLAPAVVNISSEYRLRMDNQGLCGNPAILEEFSEFCERLKPFFRNKNPGKKYGTSLGSGFLISDDGLIVTNYHVIANADKIKVVLSQCSEACQQYEATVIGYDKKTDLAALKISGVKGLPYLRFGDSSKMRPGDWVIAVGNPFGLGGSVSAGIVSAISREIGLSQNSDFIQTDVVLNSGNSGGPLCNAEGEVIGVNTAAVYSNGGSAGIGFAVPSNVAKPVIEALAKGKQIQRGWIGIVIQEITNETKDSLGGDLSGVLVASIEKDGPAYKAGMRVGDVITAVNGEKISGSRKLVREVSGRKIGDTIVLSVVRDALKNKETVSLKIKIEKTPQRYTDDGASQLEVIGLVVSNLTDTIRNSFGLGASIEGVVVLAVDPDKESFLKAGDIIVGVGTNRQISTVQEFKQHIDEAKKKGQRSLLMLINRGKQTVFAAVSLDD</sequence>
<protein>
    <submittedName>
        <fullName evidence="11">Do family serine endopeptidase</fullName>
    </submittedName>
</protein>
<dbReference type="Gene3D" id="2.30.42.10">
    <property type="match status" value="1"/>
</dbReference>
<evidence type="ECO:0000256" key="2">
    <source>
        <dbReference type="ARBA" id="ARBA00022670"/>
    </source>
</evidence>
<dbReference type="NCBIfam" id="TIGR02037">
    <property type="entry name" value="degP_htrA_DO"/>
    <property type="match status" value="1"/>
</dbReference>
<feature type="binding site" evidence="8">
    <location>
        <position position="108"/>
    </location>
    <ligand>
        <name>substrate</name>
    </ligand>
</feature>
<evidence type="ECO:0000256" key="8">
    <source>
        <dbReference type="PIRSR" id="PIRSR611782-2"/>
    </source>
</evidence>
<dbReference type="PRINTS" id="PR00834">
    <property type="entry name" value="PROTEASES2C"/>
</dbReference>
<keyword evidence="4" id="KW-0677">Repeat</keyword>
<keyword evidence="6" id="KW-0720">Serine protease</keyword>
<dbReference type="Proteomes" id="UP000464912">
    <property type="component" value="Chromosome"/>
</dbReference>
<feature type="binding site" evidence="8">
    <location>
        <position position="142"/>
    </location>
    <ligand>
        <name>substrate</name>
    </ligand>
</feature>
<dbReference type="InterPro" id="IPR036034">
    <property type="entry name" value="PDZ_sf"/>
</dbReference>
<feature type="active site" description="Charge relay system" evidence="7">
    <location>
        <position position="142"/>
    </location>
</feature>
<accession>A0A6P1GAN4</accession>
<keyword evidence="5" id="KW-0378">Hydrolase</keyword>
<evidence type="ECO:0000313" key="12">
    <source>
        <dbReference type="Proteomes" id="UP000464912"/>
    </source>
</evidence>
<dbReference type="SUPFAM" id="SSF50156">
    <property type="entry name" value="PDZ domain-like"/>
    <property type="match status" value="2"/>
</dbReference>
<dbReference type="KEGG" id="nef:GP480_00615"/>
<evidence type="ECO:0000256" key="4">
    <source>
        <dbReference type="ARBA" id="ARBA00022737"/>
    </source>
</evidence>
<comment type="similarity">
    <text evidence="1">Belongs to the peptidase S1C family.</text>
</comment>
<feature type="domain" description="PDZ" evidence="10">
    <location>
        <begin position="272"/>
        <end position="350"/>
    </location>
</feature>
<feature type="binding site" evidence="8">
    <location>
        <position position="47"/>
    </location>
    <ligand>
        <name>substrate</name>
    </ligand>
</feature>
<dbReference type="PANTHER" id="PTHR22939">
    <property type="entry name" value="SERINE PROTEASE FAMILY S1C HTRA-RELATED"/>
    <property type="match status" value="1"/>
</dbReference>
<dbReference type="EMBL" id="CP047224">
    <property type="protein sequence ID" value="QHD65557.1"/>
    <property type="molecule type" value="Genomic_DNA"/>
</dbReference>
<name>A0A6P1GAN4_9RICK</name>
<dbReference type="SUPFAM" id="SSF50494">
    <property type="entry name" value="Trypsin-like serine proteases"/>
    <property type="match status" value="1"/>
</dbReference>
<dbReference type="InterPro" id="IPR001940">
    <property type="entry name" value="Peptidase_S1C"/>
</dbReference>
<evidence type="ECO:0000256" key="7">
    <source>
        <dbReference type="PIRSR" id="PIRSR611782-1"/>
    </source>
</evidence>
<evidence type="ECO:0000313" key="11">
    <source>
        <dbReference type="EMBL" id="QHD65557.1"/>
    </source>
</evidence>
<reference evidence="11 12" key="1">
    <citation type="journal article" date="2020" name="MBio">
        <title>Erratum for Teymournejad et al., 'Isolation and Molecular Analysis of a Novel Neorickettsia Species That Causes Potomac Horse Fever'.</title>
        <authorList>
            <person name="Teymournejad O."/>
            <person name="Lin M."/>
            <person name="Bekebrede H."/>
            <person name="Kamr A."/>
            <person name="Toribio R.E."/>
            <person name="Arroyo L.G."/>
            <person name="Baird J.D."/>
            <person name="Rikihisa Y."/>
        </authorList>
    </citation>
    <scope>NUCLEOTIDE SEQUENCE [LARGE SCALE GENOMIC DNA]</scope>
    <source>
        <strain evidence="11 12">Fin17</strain>
    </source>
</reference>
<dbReference type="SMART" id="SM00228">
    <property type="entry name" value="PDZ"/>
    <property type="match status" value="2"/>
</dbReference>
<gene>
    <name evidence="11" type="ORF">GP480_00615</name>
</gene>
<dbReference type="PROSITE" id="PS50106">
    <property type="entry name" value="PDZ"/>
    <property type="match status" value="1"/>
</dbReference>
<dbReference type="PANTHER" id="PTHR22939:SF129">
    <property type="entry name" value="SERINE PROTEASE HTRA2, MITOCHONDRIAL"/>
    <property type="match status" value="1"/>
</dbReference>
<dbReference type="Gene3D" id="2.40.10.120">
    <property type="match status" value="1"/>
</dbReference>
<dbReference type="Pfam" id="PF13180">
    <property type="entry name" value="PDZ_2"/>
    <property type="match status" value="1"/>
</dbReference>
<dbReference type="InterPro" id="IPR001478">
    <property type="entry name" value="PDZ"/>
</dbReference>
<feature type="active site" description="Charge relay system" evidence="7">
    <location>
        <position position="108"/>
    </location>
</feature>
<evidence type="ECO:0000256" key="3">
    <source>
        <dbReference type="ARBA" id="ARBA00022729"/>
    </source>
</evidence>
<dbReference type="GO" id="GO:0006508">
    <property type="term" value="P:proteolysis"/>
    <property type="evidence" value="ECO:0007669"/>
    <property type="project" value="UniProtKB-KW"/>
</dbReference>
<dbReference type="Pfam" id="PF13365">
    <property type="entry name" value="Trypsin_2"/>
    <property type="match status" value="1"/>
</dbReference>
<dbReference type="Gene3D" id="2.30.42.60">
    <property type="match status" value="1"/>
</dbReference>
<feature type="active site" description="Charge relay system" evidence="7">
    <location>
        <position position="216"/>
    </location>
</feature>
<keyword evidence="2" id="KW-0645">Protease</keyword>
<organism evidence="11 12">
    <name type="scientific">Neorickettsia findlayensis</name>
    <dbReference type="NCBI Taxonomy" id="2686014"/>
    <lineage>
        <taxon>Bacteria</taxon>
        <taxon>Pseudomonadati</taxon>
        <taxon>Pseudomonadota</taxon>
        <taxon>Alphaproteobacteria</taxon>
        <taxon>Rickettsiales</taxon>
        <taxon>Anaplasmataceae</taxon>
        <taxon>Neorickettsia</taxon>
    </lineage>
</organism>
<reference evidence="11 12" key="2">
    <citation type="journal article" date="2020" name="MBio">
        <title>Isolation and Molecular Analysis of a Novel Neorickettsia Species That Causes Potomac Horse Fever.</title>
        <authorList>
            <person name="Teymournejad O."/>
            <person name="Lin M."/>
            <person name="Bekebrede H."/>
            <person name="Kamr A."/>
            <person name="Toribio R.E."/>
            <person name="Arroyo L.G."/>
            <person name="Baird J.D."/>
            <person name="Rikihisa Y."/>
        </authorList>
    </citation>
    <scope>NUCLEOTIDE SEQUENCE [LARGE SCALE GENOMIC DNA]</scope>
    <source>
        <strain evidence="11 12">Fin17</strain>
    </source>
</reference>
<dbReference type="GO" id="GO:0004252">
    <property type="term" value="F:serine-type endopeptidase activity"/>
    <property type="evidence" value="ECO:0007669"/>
    <property type="project" value="InterPro"/>
</dbReference>